<dbReference type="Pfam" id="PF01844">
    <property type="entry name" value="HNH"/>
    <property type="match status" value="1"/>
</dbReference>
<evidence type="ECO:0000259" key="1">
    <source>
        <dbReference type="Pfam" id="PF01844"/>
    </source>
</evidence>
<organism evidence="2 3">
    <name type="scientific">Proteiniclasticum ruminis</name>
    <dbReference type="NCBI Taxonomy" id="398199"/>
    <lineage>
        <taxon>Bacteria</taxon>
        <taxon>Bacillati</taxon>
        <taxon>Bacillota</taxon>
        <taxon>Clostridia</taxon>
        <taxon>Eubacteriales</taxon>
        <taxon>Clostridiaceae</taxon>
        <taxon>Proteiniclasticum</taxon>
    </lineage>
</organism>
<dbReference type="EMBL" id="FNDZ01000001">
    <property type="protein sequence ID" value="SDI09483.1"/>
    <property type="molecule type" value="Genomic_DNA"/>
</dbReference>
<reference evidence="2 3" key="1">
    <citation type="submission" date="2016-10" db="EMBL/GenBank/DDBJ databases">
        <authorList>
            <person name="de Groot N.N."/>
        </authorList>
    </citation>
    <scope>NUCLEOTIDE SEQUENCE [LARGE SCALE GENOMIC DNA]</scope>
    <source>
        <strain evidence="2 3">CGMCC 1.5058</strain>
    </source>
</reference>
<dbReference type="InterPro" id="IPR003615">
    <property type="entry name" value="HNH_nuc"/>
</dbReference>
<dbReference type="GO" id="GO:0008270">
    <property type="term" value="F:zinc ion binding"/>
    <property type="evidence" value="ECO:0007669"/>
    <property type="project" value="InterPro"/>
</dbReference>
<proteinExistence type="predicted"/>
<feature type="domain" description="HNH" evidence="1">
    <location>
        <begin position="173"/>
        <end position="212"/>
    </location>
</feature>
<dbReference type="GO" id="GO:0004519">
    <property type="term" value="F:endonuclease activity"/>
    <property type="evidence" value="ECO:0007669"/>
    <property type="project" value="InterPro"/>
</dbReference>
<sequence length="251" mass="29688">MNRNREEEQVRSESKVSILKDYYSRYLIDIRGLKRSTVNHYFDALNNISRKLKSMGLVQEDIYEIGDIERLSEVREILFGDEEFMAQDKRGNQMYSSGLNNYYRFACGDSFSKLKDKVKLLDMPIEMNLRERSEVYRWQRSEIIKTQSLELAGYKCELDSSHHSFIAERTRKPYMEGHHAIPLRHQTKFSVSLDVYANIVCLCPTCHRRLHYGIVEDRFEMMSRLYEDRSSRLAQSGIYLSKEEFAKTSVL</sequence>
<dbReference type="InterPro" id="IPR002711">
    <property type="entry name" value="HNH"/>
</dbReference>
<evidence type="ECO:0000313" key="2">
    <source>
        <dbReference type="EMBL" id="SDI09483.1"/>
    </source>
</evidence>
<accession>A0A1G8HS47</accession>
<dbReference type="Proteomes" id="UP000183255">
    <property type="component" value="Unassembled WGS sequence"/>
</dbReference>
<evidence type="ECO:0000313" key="3">
    <source>
        <dbReference type="Proteomes" id="UP000183255"/>
    </source>
</evidence>
<name>A0A1G8HS47_9CLOT</name>
<dbReference type="CDD" id="cd00085">
    <property type="entry name" value="HNHc"/>
    <property type="match status" value="1"/>
</dbReference>
<gene>
    <name evidence="2" type="ORF">SAMN05421804_101672</name>
</gene>
<dbReference type="AlphaFoldDB" id="A0A1G8HS47"/>
<dbReference type="GO" id="GO:0003676">
    <property type="term" value="F:nucleic acid binding"/>
    <property type="evidence" value="ECO:0007669"/>
    <property type="project" value="InterPro"/>
</dbReference>
<protein>
    <submittedName>
        <fullName evidence="2">5-methylcytosine-specific restriction enzyme A</fullName>
    </submittedName>
</protein>